<dbReference type="EMBL" id="BOSL01000001">
    <property type="protein sequence ID" value="GIP51270.1"/>
    <property type="molecule type" value="Genomic_DNA"/>
</dbReference>
<reference evidence="3 4" key="1">
    <citation type="submission" date="2021-03" db="EMBL/GenBank/DDBJ databases">
        <title>Antimicrobial resistance genes in bacteria isolated from Japanese honey, and their potential for conferring macrolide and lincosamide resistance in the American foulbrood pathogen Paenibacillus larvae.</title>
        <authorList>
            <person name="Okamoto M."/>
            <person name="Kumagai M."/>
            <person name="Kanamori H."/>
            <person name="Takamatsu D."/>
        </authorList>
    </citation>
    <scope>NUCLEOTIDE SEQUENCE [LARGE SCALE GENOMIC DNA]</scope>
    <source>
        <strain evidence="3 4">J42TS3</strain>
    </source>
</reference>
<organism evidence="3 4">
    <name type="scientific">Paenibacillus vini</name>
    <dbReference type="NCBI Taxonomy" id="1476024"/>
    <lineage>
        <taxon>Bacteria</taxon>
        <taxon>Bacillati</taxon>
        <taxon>Bacillota</taxon>
        <taxon>Bacilli</taxon>
        <taxon>Bacillales</taxon>
        <taxon>Paenibacillaceae</taxon>
        <taxon>Paenibacillus</taxon>
    </lineage>
</organism>
<sequence>MKNSYNVKAAAFLLLSALLASGCSTTTLAGSTNDANESSIDVNSTTTGTGNTANVQLASLKLDDLVKYDENDTNADWSADKATSINMNGSSATVSGSGAKAQGGTVTISAAGTYVLSGKLDEGSVVVDAGDDDVVHLVLNGAQVHNSASSAIVVKSADKTILTLAEGTNNEVSDGKTYAASEEELTAAIYSKDDLTINGTGKLSVQGNYKDGVASKDDLKIVSGTLEVTAADDGLLGRDVAAVKEGDITIQAGGDGIKTTNDSEDGKGNLVIEGGTFHIESGNDGLQSAASMLIEGGTFSLVTGGGSAKAAPHQEERMQRPGFGAQDQAQAGSSKPEAATTDTAQTETDAASTTEESESTSAKGIKAATAIVINNGTIKVDSADDAVHSNGSLCIAGGELSLATGDDALHAETSIAISGGTVDITKSYEGIESAEIAISGGEVHVVASDDGVNTTEGSDATTTTEAGGRGPGAAGNAKLAISGGYLTVNAAGDGLDSNGSITMSGGTAIVNGPTNGGNGSLDYDGTFEQTGGLLVAAGSSGMAQAPSESSSQRSLLMTFPGTLEAGTLVTLADSKGTPVLSFTPEKSIQSIVISAPELKSGETYTIYTGGTSTGQVKNGLVQGGKLEGGTKIVSFTLGDAVTYVNESGVTTGGGGFGGGGGGRGQGGGGPRGGQGMKAPSGTETTDQSQS</sequence>
<evidence type="ECO:0008006" key="5">
    <source>
        <dbReference type="Google" id="ProtNLM"/>
    </source>
</evidence>
<feature type="region of interest" description="Disordered" evidence="1">
    <location>
        <begin position="652"/>
        <end position="690"/>
    </location>
</feature>
<accession>A0ABQ4M5I8</accession>
<proteinExistence type="predicted"/>
<dbReference type="Proteomes" id="UP000679992">
    <property type="component" value="Unassembled WGS sequence"/>
</dbReference>
<comment type="caution">
    <text evidence="3">The sequence shown here is derived from an EMBL/GenBank/DDBJ whole genome shotgun (WGS) entry which is preliminary data.</text>
</comment>
<dbReference type="RefSeq" id="WP_213653499.1">
    <property type="nucleotide sequence ID" value="NZ_BOSL01000001.1"/>
</dbReference>
<protein>
    <recommendedName>
        <fullName evidence="5">Dockerin type 1</fullName>
    </recommendedName>
</protein>
<evidence type="ECO:0000313" key="4">
    <source>
        <dbReference type="Proteomes" id="UP000679992"/>
    </source>
</evidence>
<feature type="signal peptide" evidence="2">
    <location>
        <begin position="1"/>
        <end position="29"/>
    </location>
</feature>
<evidence type="ECO:0000256" key="1">
    <source>
        <dbReference type="SAM" id="MobiDB-lite"/>
    </source>
</evidence>
<gene>
    <name evidence="3" type="ORF">J42TS3_03050</name>
</gene>
<evidence type="ECO:0000313" key="3">
    <source>
        <dbReference type="EMBL" id="GIP51270.1"/>
    </source>
</evidence>
<feature type="region of interest" description="Disordered" evidence="1">
    <location>
        <begin position="304"/>
        <end position="364"/>
    </location>
</feature>
<evidence type="ECO:0000256" key="2">
    <source>
        <dbReference type="SAM" id="SignalP"/>
    </source>
</evidence>
<keyword evidence="2" id="KW-0732">Signal</keyword>
<dbReference type="InterPro" id="IPR025584">
    <property type="entry name" value="Cthe_2159"/>
</dbReference>
<feature type="compositionally biased region" description="Polar residues" evidence="1">
    <location>
        <begin position="681"/>
        <end position="690"/>
    </location>
</feature>
<feature type="compositionally biased region" description="Gly residues" evidence="1">
    <location>
        <begin position="652"/>
        <end position="675"/>
    </location>
</feature>
<feature type="compositionally biased region" description="Low complexity" evidence="1">
    <location>
        <begin position="454"/>
        <end position="466"/>
    </location>
</feature>
<dbReference type="Pfam" id="PF14262">
    <property type="entry name" value="Cthe_2159"/>
    <property type="match status" value="2"/>
</dbReference>
<feature type="region of interest" description="Disordered" evidence="1">
    <location>
        <begin position="451"/>
        <end position="472"/>
    </location>
</feature>
<name>A0ABQ4M5I8_9BACL</name>
<feature type="compositionally biased region" description="Low complexity" evidence="1">
    <location>
        <begin position="337"/>
        <end position="362"/>
    </location>
</feature>
<keyword evidence="4" id="KW-1185">Reference proteome</keyword>
<feature type="chain" id="PRO_5045280929" description="Dockerin type 1" evidence="2">
    <location>
        <begin position="30"/>
        <end position="690"/>
    </location>
</feature>
<dbReference type="PROSITE" id="PS51257">
    <property type="entry name" value="PROKAR_LIPOPROTEIN"/>
    <property type="match status" value="1"/>
</dbReference>